<dbReference type="InterPro" id="IPR050490">
    <property type="entry name" value="Bact_solute-bd_prot1"/>
</dbReference>
<dbReference type="AlphaFoldDB" id="A0A1H0WRD7"/>
<dbReference type="Gene3D" id="3.40.190.10">
    <property type="entry name" value="Periplasmic binding protein-like II"/>
    <property type="match status" value="2"/>
</dbReference>
<dbReference type="Proteomes" id="UP000199159">
    <property type="component" value="Unassembled WGS sequence"/>
</dbReference>
<evidence type="ECO:0000313" key="4">
    <source>
        <dbReference type="Proteomes" id="UP000199159"/>
    </source>
</evidence>
<dbReference type="InterPro" id="IPR006059">
    <property type="entry name" value="SBP"/>
</dbReference>
<dbReference type="RefSeq" id="WP_238457327.1">
    <property type="nucleotide sequence ID" value="NZ_FNJU01000014.1"/>
</dbReference>
<dbReference type="CDD" id="cd13581">
    <property type="entry name" value="PBP2_AlgQ_like_2"/>
    <property type="match status" value="1"/>
</dbReference>
<name>A0A1H0WRD7_9BACI</name>
<evidence type="ECO:0000313" key="3">
    <source>
        <dbReference type="EMBL" id="SDP93274.1"/>
    </source>
</evidence>
<dbReference type="PROSITE" id="PS51257">
    <property type="entry name" value="PROKAR_LIPOPROTEIN"/>
    <property type="match status" value="1"/>
</dbReference>
<proteinExistence type="predicted"/>
<feature type="region of interest" description="Disordered" evidence="1">
    <location>
        <begin position="30"/>
        <end position="49"/>
    </location>
</feature>
<organism evidence="3 4">
    <name type="scientific">Litchfieldia salsa</name>
    <dbReference type="NCBI Taxonomy" id="930152"/>
    <lineage>
        <taxon>Bacteria</taxon>
        <taxon>Bacillati</taxon>
        <taxon>Bacillota</taxon>
        <taxon>Bacilli</taxon>
        <taxon>Bacillales</taxon>
        <taxon>Bacillaceae</taxon>
        <taxon>Litchfieldia</taxon>
    </lineage>
</organism>
<evidence type="ECO:0000256" key="1">
    <source>
        <dbReference type="SAM" id="MobiDB-lite"/>
    </source>
</evidence>
<keyword evidence="2" id="KW-0732">Signal</keyword>
<dbReference type="PANTHER" id="PTHR43649:SF17">
    <property type="entry name" value="ABC TRANSPORTER SOLUTE BINDING PROTEIN-SUGAR TRANSPORT"/>
    <property type="match status" value="1"/>
</dbReference>
<feature type="signal peptide" evidence="2">
    <location>
        <begin position="1"/>
        <end position="27"/>
    </location>
</feature>
<sequence>MFENKKKWVSSLLFLMVSLVLFLSACSSDESSKIEGNSKGGEPKETAGFNEEGLPIVDEKMKLTFVSPKAPLSPNYSEMEIFKSLQDMTNVEIEWNNIPDQGYEEKKNLMLASGDLPDAFYSAKFTDLDIVKYGENGTLVPLEDLIDQYAPNIKALFEKRPELKSMVTAPDGHIYTLPRAEEAGLGAVPNFTSINKAWLDKLGLEMPTTMDELHDVLVAFKEQDPNGNGKQDEIPLGFMFNFWTGNFGDMFAAFNMPDNIDHRIVRNGQVIYTAVQPEYKEAIDYFHQWVKEGLIDPEAFTQDVSQYFAKGKSERYGSYIWWESQEVVGAELADDYVLLSPVEGPNGHTIVGRSNYSDYSRAEFAITSANEHPEVTMRWVDQLYAPKMSAQINWGPIGTIFEEENGMLKIKEQPEDVVMGELRQKVAPNGPLAVLKEDFENVVEMEPRAKQRLADLHEVYGPYLEEENYPQIFFSPEELEEINQLEVDIKEFVNQRKAYWMMEGGVNKEWDSYVDTLEQMGLNRLMEIYQNGLDRFNENK</sequence>
<reference evidence="4" key="1">
    <citation type="submission" date="2016-10" db="EMBL/GenBank/DDBJ databases">
        <authorList>
            <person name="Varghese N."/>
            <person name="Submissions S."/>
        </authorList>
    </citation>
    <scope>NUCLEOTIDE SEQUENCE [LARGE SCALE GENOMIC DNA]</scope>
    <source>
        <strain evidence="4">IBRC-M10078</strain>
    </source>
</reference>
<dbReference type="EMBL" id="FNJU01000014">
    <property type="protein sequence ID" value="SDP93274.1"/>
    <property type="molecule type" value="Genomic_DNA"/>
</dbReference>
<dbReference type="PANTHER" id="PTHR43649">
    <property type="entry name" value="ARABINOSE-BINDING PROTEIN-RELATED"/>
    <property type="match status" value="1"/>
</dbReference>
<gene>
    <name evidence="3" type="ORF">SAMN05216565_11423</name>
</gene>
<feature type="chain" id="PRO_5039463308" evidence="2">
    <location>
        <begin position="28"/>
        <end position="540"/>
    </location>
</feature>
<keyword evidence="4" id="KW-1185">Reference proteome</keyword>
<dbReference type="Pfam" id="PF01547">
    <property type="entry name" value="SBP_bac_1"/>
    <property type="match status" value="1"/>
</dbReference>
<dbReference type="SUPFAM" id="SSF53850">
    <property type="entry name" value="Periplasmic binding protein-like II"/>
    <property type="match status" value="1"/>
</dbReference>
<protein>
    <submittedName>
        <fullName evidence="3">Carbohydrate ABC transporter substrate-binding protein, CUT1 family</fullName>
    </submittedName>
</protein>
<dbReference type="STRING" id="930152.SAMN05216565_11423"/>
<accession>A0A1H0WRD7</accession>
<evidence type="ECO:0000256" key="2">
    <source>
        <dbReference type="SAM" id="SignalP"/>
    </source>
</evidence>